<comment type="caution">
    <text evidence="9">The sequence shown here is derived from an EMBL/GenBank/DDBJ whole genome shotgun (WGS) entry which is preliminary data.</text>
</comment>
<evidence type="ECO:0000256" key="3">
    <source>
        <dbReference type="ARBA" id="ARBA00022960"/>
    </source>
</evidence>
<name>A0ABP8Y5U6_9MICO</name>
<keyword evidence="2" id="KW-0808">Transferase</keyword>
<dbReference type="CDD" id="cd16913">
    <property type="entry name" value="YkuD_like"/>
    <property type="match status" value="1"/>
</dbReference>
<feature type="compositionally biased region" description="Low complexity" evidence="7">
    <location>
        <begin position="45"/>
        <end position="76"/>
    </location>
</feature>
<feature type="region of interest" description="Disordered" evidence="7">
    <location>
        <begin position="37"/>
        <end position="153"/>
    </location>
</feature>
<dbReference type="Gene3D" id="2.40.440.10">
    <property type="entry name" value="L,D-transpeptidase catalytic domain-like"/>
    <property type="match status" value="1"/>
</dbReference>
<dbReference type="InterPro" id="IPR005490">
    <property type="entry name" value="LD_TPept_cat_dom"/>
</dbReference>
<feature type="active site" description="Nucleophile" evidence="6">
    <location>
        <position position="319"/>
    </location>
</feature>
<evidence type="ECO:0000256" key="2">
    <source>
        <dbReference type="ARBA" id="ARBA00022679"/>
    </source>
</evidence>
<proteinExistence type="predicted"/>
<accession>A0ABP8Y5U6</accession>
<dbReference type="SUPFAM" id="SSF141523">
    <property type="entry name" value="L,D-transpeptidase catalytic domain-like"/>
    <property type="match status" value="1"/>
</dbReference>
<protein>
    <recommendedName>
        <fullName evidence="8">L,D-TPase catalytic domain-containing protein</fullName>
    </recommendedName>
</protein>
<dbReference type="InterPro" id="IPR036366">
    <property type="entry name" value="PGBDSf"/>
</dbReference>
<feature type="compositionally biased region" description="Acidic residues" evidence="7">
    <location>
        <begin position="88"/>
        <end position="108"/>
    </location>
</feature>
<dbReference type="EMBL" id="BAABHM010000035">
    <property type="protein sequence ID" value="GAA4720877.1"/>
    <property type="molecule type" value="Genomic_DNA"/>
</dbReference>
<feature type="domain" description="L,D-TPase catalytic" evidence="8">
    <location>
        <begin position="224"/>
        <end position="345"/>
    </location>
</feature>
<evidence type="ECO:0000313" key="9">
    <source>
        <dbReference type="EMBL" id="GAA4720877.1"/>
    </source>
</evidence>
<dbReference type="InterPro" id="IPR036365">
    <property type="entry name" value="PGBD-like_sf"/>
</dbReference>
<dbReference type="Pfam" id="PF01471">
    <property type="entry name" value="PG_binding_1"/>
    <property type="match status" value="1"/>
</dbReference>
<dbReference type="SUPFAM" id="SSF47090">
    <property type="entry name" value="PGBD-like"/>
    <property type="match status" value="1"/>
</dbReference>
<dbReference type="Pfam" id="PF03734">
    <property type="entry name" value="YkuD"/>
    <property type="match status" value="1"/>
</dbReference>
<dbReference type="PROSITE" id="PS52029">
    <property type="entry name" value="LD_TPASE"/>
    <property type="match status" value="1"/>
</dbReference>
<dbReference type="Gene3D" id="1.10.101.10">
    <property type="entry name" value="PGBD-like superfamily/PGBD"/>
    <property type="match status" value="1"/>
</dbReference>
<reference evidence="10" key="1">
    <citation type="journal article" date="2019" name="Int. J. Syst. Evol. Microbiol.">
        <title>The Global Catalogue of Microorganisms (GCM) 10K type strain sequencing project: providing services to taxonomists for standard genome sequencing and annotation.</title>
        <authorList>
            <consortium name="The Broad Institute Genomics Platform"/>
            <consortium name="The Broad Institute Genome Sequencing Center for Infectious Disease"/>
            <person name="Wu L."/>
            <person name="Ma J."/>
        </authorList>
    </citation>
    <scope>NUCLEOTIDE SEQUENCE [LARGE SCALE GENOMIC DNA]</scope>
    <source>
        <strain evidence="10">JCM 17975</strain>
    </source>
</reference>
<dbReference type="PANTHER" id="PTHR30582">
    <property type="entry name" value="L,D-TRANSPEPTIDASE"/>
    <property type="match status" value="1"/>
</dbReference>
<dbReference type="PANTHER" id="PTHR30582:SF2">
    <property type="entry name" value="L,D-TRANSPEPTIDASE YCIB-RELATED"/>
    <property type="match status" value="1"/>
</dbReference>
<dbReference type="InterPro" id="IPR002477">
    <property type="entry name" value="Peptidoglycan-bd-like"/>
</dbReference>
<gene>
    <name evidence="9" type="ORF">GCM10023198_51080</name>
</gene>
<evidence type="ECO:0000256" key="1">
    <source>
        <dbReference type="ARBA" id="ARBA00004752"/>
    </source>
</evidence>
<dbReference type="InterPro" id="IPR038063">
    <property type="entry name" value="Transpep_catalytic_dom"/>
</dbReference>
<keyword evidence="4 6" id="KW-0573">Peptidoglycan synthesis</keyword>
<evidence type="ECO:0000256" key="5">
    <source>
        <dbReference type="ARBA" id="ARBA00023316"/>
    </source>
</evidence>
<keyword evidence="3 6" id="KW-0133">Cell shape</keyword>
<organism evidence="9 10">
    <name type="scientific">Promicromonospora umidemergens</name>
    <dbReference type="NCBI Taxonomy" id="629679"/>
    <lineage>
        <taxon>Bacteria</taxon>
        <taxon>Bacillati</taxon>
        <taxon>Actinomycetota</taxon>
        <taxon>Actinomycetes</taxon>
        <taxon>Micrococcales</taxon>
        <taxon>Promicromonosporaceae</taxon>
        <taxon>Promicromonospora</taxon>
    </lineage>
</organism>
<feature type="compositionally biased region" description="Basic and acidic residues" evidence="7">
    <location>
        <begin position="128"/>
        <end position="153"/>
    </location>
</feature>
<sequence length="345" mass="35728">MRAIHGRSAHRPGKVVGKRIVGTLGAVALTASLLSACGGEQEPQGSAATTSSPAPEESPAGPTPSTEEPASEEPGANEPSAEGSADAGAEDNADDSTPAPDEDDEETGDDGKKNDGKKNDDEQADGNPEGKDGGKDTKAGEEPEEPDHIEYGEVSDRVGDLQQRLKDLGYFVTSVDDAYGGETQQAVFALQKAGGLSRDGVVGDATQQAADDGLVPQAQTSSGKVLEIDIDRQLVLAVENGSVVKVINASSGNGETYDAKGATYTAYTPRGSFAMYREVNGMHSSSLELGDMWRPKFFTGGIAVHGSASVPAFPASHGCVRVSNSAMDWIWDTWGAPSGTPVVVY</sequence>
<comment type="pathway">
    <text evidence="1 6">Cell wall biogenesis; peptidoglycan biosynthesis.</text>
</comment>
<evidence type="ECO:0000259" key="8">
    <source>
        <dbReference type="PROSITE" id="PS52029"/>
    </source>
</evidence>
<feature type="compositionally biased region" description="Basic and acidic residues" evidence="7">
    <location>
        <begin position="109"/>
        <end position="121"/>
    </location>
</feature>
<evidence type="ECO:0000256" key="7">
    <source>
        <dbReference type="SAM" id="MobiDB-lite"/>
    </source>
</evidence>
<dbReference type="InterPro" id="IPR050979">
    <property type="entry name" value="LD-transpeptidase"/>
</dbReference>
<evidence type="ECO:0000313" key="10">
    <source>
        <dbReference type="Proteomes" id="UP001500843"/>
    </source>
</evidence>
<evidence type="ECO:0000256" key="6">
    <source>
        <dbReference type="PROSITE-ProRule" id="PRU01373"/>
    </source>
</evidence>
<dbReference type="RefSeq" id="WP_253869204.1">
    <property type="nucleotide sequence ID" value="NZ_BAABHM010000035.1"/>
</dbReference>
<evidence type="ECO:0000256" key="4">
    <source>
        <dbReference type="ARBA" id="ARBA00022984"/>
    </source>
</evidence>
<keyword evidence="10" id="KW-1185">Reference proteome</keyword>
<dbReference type="Proteomes" id="UP001500843">
    <property type="component" value="Unassembled WGS sequence"/>
</dbReference>
<feature type="active site" description="Proton donor/acceptor" evidence="6">
    <location>
        <position position="305"/>
    </location>
</feature>
<keyword evidence="5 6" id="KW-0961">Cell wall biogenesis/degradation</keyword>